<dbReference type="EMBL" id="MW415982">
    <property type="protein sequence ID" value="QSV51826.1"/>
    <property type="molecule type" value="Genomic_RNA"/>
</dbReference>
<comment type="subcellular location">
    <subcellularLocation>
        <location evidence="2">Host Golgi apparatus membrane</location>
        <topology evidence="2">Multi-pass membrane protein</topology>
    </subcellularLocation>
    <subcellularLocation>
        <location evidence="3">Host endoplasmic reticulum membrane</location>
    </subcellularLocation>
    <subcellularLocation>
        <location evidence="1">Virion membrane</location>
    </subcellularLocation>
</comment>
<dbReference type="RefSeq" id="YP_010840776.1">
    <property type="nucleotide sequence ID" value="NC_079015.1"/>
</dbReference>
<evidence type="ECO:0000256" key="8">
    <source>
        <dbReference type="ARBA" id="ARBA00022804"/>
    </source>
</evidence>
<evidence type="ECO:0000256" key="3">
    <source>
        <dbReference type="ARBA" id="ARBA00004625"/>
    </source>
</evidence>
<keyword evidence="9" id="KW-1040">Host Golgi apparatus</keyword>
<evidence type="ECO:0000256" key="13">
    <source>
        <dbReference type="ARBA" id="ARBA00023136"/>
    </source>
</evidence>
<keyword evidence="11" id="KW-1043">Host membrane</keyword>
<evidence type="ECO:0000256" key="17">
    <source>
        <dbReference type="ARBA" id="ARBA00031199"/>
    </source>
</evidence>
<evidence type="ECO:0000256" key="1">
    <source>
        <dbReference type="ARBA" id="ARBA00004182"/>
    </source>
</evidence>
<evidence type="ECO:0000256" key="2">
    <source>
        <dbReference type="ARBA" id="ARBA00004252"/>
    </source>
</evidence>
<evidence type="ECO:0000313" key="22">
    <source>
        <dbReference type="Proteomes" id="UP001156808"/>
    </source>
</evidence>
<feature type="transmembrane region" description="Helical" evidence="18">
    <location>
        <begin position="211"/>
        <end position="244"/>
    </location>
</feature>
<keyword evidence="5" id="KW-0945">Host-virus interaction</keyword>
<evidence type="ECO:0000256" key="11">
    <source>
        <dbReference type="ARBA" id="ARBA00022870"/>
    </source>
</evidence>
<feature type="transmembrane region" description="Helical" evidence="18">
    <location>
        <begin position="1386"/>
        <end position="1408"/>
    </location>
</feature>
<dbReference type="NCBIfam" id="TIGR04210">
    <property type="entry name" value="bunya_NSm"/>
    <property type="match status" value="1"/>
</dbReference>
<keyword evidence="22" id="KW-1185">Reference proteome</keyword>
<dbReference type="GO" id="GO:0019062">
    <property type="term" value="P:virion attachment to host cell"/>
    <property type="evidence" value="ECO:0007669"/>
    <property type="project" value="UniProtKB-KW"/>
</dbReference>
<evidence type="ECO:0000259" key="20">
    <source>
        <dbReference type="Pfam" id="PF03563"/>
    </source>
</evidence>
<dbReference type="KEGG" id="vg:80554401"/>
<feature type="transmembrane region" description="Helical" evidence="18">
    <location>
        <begin position="363"/>
        <end position="382"/>
    </location>
</feature>
<feature type="domain" description="Bunyavirus glycoprotein G2" evidence="20">
    <location>
        <begin position="26"/>
        <end position="307"/>
    </location>
</feature>
<name>A0A8A2ICL4_9VIRU</name>
<dbReference type="GO" id="GO:0044167">
    <property type="term" value="C:host cell endoplasmic reticulum membrane"/>
    <property type="evidence" value="ECO:0007669"/>
    <property type="project" value="UniProtKB-SubCell"/>
</dbReference>
<dbReference type="GO" id="GO:0055036">
    <property type="term" value="C:virion membrane"/>
    <property type="evidence" value="ECO:0007669"/>
    <property type="project" value="UniProtKB-SubCell"/>
</dbReference>
<dbReference type="InterPro" id="IPR005167">
    <property type="entry name" value="Bunya_G1"/>
</dbReference>
<reference evidence="21 22" key="1">
    <citation type="journal article" name="PLoS Pathog.">
        <title>Genomic characterization of 99 viruses from the bunyavirus families Nairoviridae, Peribunyaviridae, and Phenuiviridae, including 35 previously unsequenced viruses.</title>
        <authorList>
            <person name="Kapuscinski M.L."/>
            <person name="Bergren N.A."/>
            <person name="Russell B.J."/>
            <person name="Lee J.S."/>
            <person name="Borland E.M."/>
            <person name="Hartman D.A."/>
            <person name="King D.C."/>
            <person name="Hughes H.R."/>
            <person name="Burkhalter K.L."/>
            <person name="Kading R.C."/>
            <person name="Stenglein M.D."/>
        </authorList>
    </citation>
    <scope>NUCLEOTIDE SEQUENCE [LARGE SCALE GENOMIC DNA]</scope>
    <source>
        <strain evidence="21 22">DakAnB 2208</strain>
    </source>
</reference>
<dbReference type="GO" id="GO:0044178">
    <property type="term" value="C:host cell Golgi membrane"/>
    <property type="evidence" value="ECO:0007669"/>
    <property type="project" value="UniProtKB-SubCell"/>
</dbReference>
<keyword evidence="15" id="KW-1038">Host endoplasmic reticulum</keyword>
<dbReference type="Pfam" id="PF03563">
    <property type="entry name" value="Bunya_G2"/>
    <property type="match status" value="1"/>
</dbReference>
<protein>
    <recommendedName>
        <fullName evidence="4">Envelopment polyprotein</fullName>
    </recommendedName>
    <alternativeName>
        <fullName evidence="17">M polyprotein</fullName>
    </alternativeName>
</protein>
<evidence type="ECO:0000256" key="15">
    <source>
        <dbReference type="ARBA" id="ARBA00023184"/>
    </source>
</evidence>
<evidence type="ECO:0000256" key="7">
    <source>
        <dbReference type="ARBA" id="ARBA00022729"/>
    </source>
</evidence>
<dbReference type="Pfam" id="PF03557">
    <property type="entry name" value="Bunya_G1"/>
    <property type="match status" value="1"/>
</dbReference>
<keyword evidence="7" id="KW-0732">Signal</keyword>
<evidence type="ECO:0000256" key="4">
    <source>
        <dbReference type="ARBA" id="ARBA00015294"/>
    </source>
</evidence>
<evidence type="ECO:0000256" key="18">
    <source>
        <dbReference type="SAM" id="Phobius"/>
    </source>
</evidence>
<dbReference type="GeneID" id="80554401"/>
<evidence type="ECO:0000256" key="6">
    <source>
        <dbReference type="ARBA" id="ARBA00022692"/>
    </source>
</evidence>
<dbReference type="InterPro" id="IPR005168">
    <property type="entry name" value="Bunya_G2"/>
</dbReference>
<dbReference type="InterPro" id="IPR026400">
    <property type="entry name" value="Bunya_nonstruc_pro_NSm"/>
</dbReference>
<evidence type="ECO:0000256" key="10">
    <source>
        <dbReference type="ARBA" id="ARBA00022844"/>
    </source>
</evidence>
<evidence type="ECO:0000256" key="14">
    <source>
        <dbReference type="ARBA" id="ARBA00023180"/>
    </source>
</evidence>
<evidence type="ECO:0000256" key="12">
    <source>
        <dbReference type="ARBA" id="ARBA00022989"/>
    </source>
</evidence>
<keyword evidence="13 18" id="KW-0472">Membrane</keyword>
<sequence length="1432" mass="163237">MLLSIILCLIPIITAHPLSNKQIGDRCFIGGTLIRSVNQSTGIAEVCMKDDISMVKSIIISNRQSSSAVNNYIRYYRLFVVKEWHDCNPFPDPKGTFMVLDVDHSNKVTPIMYTCRALCDISLDKDSAEITLSSKKMNHYEIAGSTITNGWFKSTISVSLEHTCEHIKVSCGQKTARFHACFRQHRSCIRFFKDSFMPVIMVESICQNVEIILLTSFSLIVFILLCILTKTYIAYILIPLFYPFTYIYGKIYNKYFKLCPTCYLAIHPFTSCGVKCVCGALYNNTDQLKVHRMTNECMGYKALSKSRSLCKSKGCSFIVSIMLSVLFFSFITPVNSQEYKLSDLPDDYIRMEESIDYLKAEVLLIKIFACIVCFIIILLTAVERLIYNYFFNNYYRHCSLCGMIHRRKGLRIVNNTTNKCGTCECGYVEETEHGMEYEIFLKTMHQENENCKYKSSLRHFRNYKIIISILIISIMITNIAASDTETHCLKYVENIMPENLTTCHSLWLNITNCETNQSLLYNKLKGENLVTELDKSDFPIMSQKYDLAMERIENAQNLHHMILLEYLHAKSNCKRYSQLKSNAGAYNVPWRTFIYGHNLHICGQFSYKLVCKCISTGTHCENSDWDAYEELTRFYESNHENYNLDLNTLIKTISIAMRGVGQFVLNSMKSNETADALINFLNMTSQNLGTNKQLIGLIKFTIKLLNINQTKAIELDPEVSKIQVRSAVPAGEEVTNWTKGSSPIKKCPEYKTLTCMSIRKQTQKASFLLCHVSNRLEVFQWPSISTLDVGGQLCLGDVHCNLEFQPIDADLALKQLKCYKNEYIPISNAMDQSLTKCPMLKSGTCTTLNNHHWTVMMCNNMKIYQTNVREHAKDGSINNYCFEQKCSSGRHPIHETWFKSCTWTDSSRTVLEPRILEYHDIESYKKSIETDLKSDLTIHRFKPTKNLPAVVPKYISVTAEGVASAEGLQNAYIKGTIPAISGLATGIHINLPGSSNVIDLVIYIKKALYIADYRHIYTTGPTIGINVKHEEKCTGSCPSKIPKDDGWLTFSKEHTSNWGCEEFGCLAINTGCLYGSCQDIIKPELDIYKKIGEERVLIEVCITLPHETYCNDLDVLEPLITEKLQLDFQTVQSDHLPSILAVKKGIVYTGQINDLGNTAAMCGSVQIVNKTIFGTGNPKFDYLCHAAKRKDVIVRRCYDNHYMTCNLLQKQESYLYRPSNEGIAISINGKDLGMMNYRVNLGDVNYKLFTSEAQYTIKGSCAGCINCIEEISCQLEIITQSEFTCKLESECVLYTNNILINPSSHLYSIKLSCKDHKQYVEISVCSRKLSLPLSLKSHNQKLDLSSLDETNFIKEEDLRCGTWLCKVKDEGIGFIFGSLFGSLGVYWRYFMIGLVVLLLVLIVIFIFYPLCKRLKGVLEQNEREYMMEMKRK</sequence>
<dbReference type="Proteomes" id="UP001156808">
    <property type="component" value="Genome"/>
</dbReference>
<dbReference type="GO" id="GO:0046718">
    <property type="term" value="P:symbiont entry into host cell"/>
    <property type="evidence" value="ECO:0007669"/>
    <property type="project" value="UniProtKB-KW"/>
</dbReference>
<evidence type="ECO:0000256" key="9">
    <source>
        <dbReference type="ARBA" id="ARBA00022812"/>
    </source>
</evidence>
<evidence type="ECO:0000259" key="19">
    <source>
        <dbReference type="Pfam" id="PF03557"/>
    </source>
</evidence>
<accession>A0A8A2ICL4</accession>
<evidence type="ECO:0000256" key="5">
    <source>
        <dbReference type="ARBA" id="ARBA00022581"/>
    </source>
</evidence>
<organism evidence="21 22">
    <name type="scientific">Bobaya virus</name>
    <dbReference type="NCBI Taxonomy" id="2818228"/>
    <lineage>
        <taxon>Viruses</taxon>
        <taxon>Riboviria</taxon>
        <taxon>Orthornavirae</taxon>
        <taxon>Negarnaviricota</taxon>
        <taxon>Polyploviricotina</taxon>
        <taxon>Bunyaviricetes</taxon>
        <taxon>Elliovirales</taxon>
        <taxon>Peribunyaviridae</taxon>
        <taxon>Orthobunyavirus</taxon>
        <taxon>Orthobunyavirus bobayaense</taxon>
    </lineage>
</organism>
<keyword evidence="10" id="KW-0946">Virion</keyword>
<keyword evidence="16" id="KW-1160">Virus entry into host cell</keyword>
<keyword evidence="12 18" id="KW-1133">Transmembrane helix</keyword>
<feature type="domain" description="Bunyavirus glycoprotein G1" evidence="19">
    <location>
        <begin position="523"/>
        <end position="1371"/>
    </location>
</feature>
<feature type="transmembrane region" description="Helical" evidence="18">
    <location>
        <begin position="314"/>
        <end position="334"/>
    </location>
</feature>
<feature type="transmembrane region" description="Helical" evidence="18">
    <location>
        <begin position="462"/>
        <end position="481"/>
    </location>
</feature>
<evidence type="ECO:0000256" key="16">
    <source>
        <dbReference type="ARBA" id="ARBA00023296"/>
    </source>
</evidence>
<proteinExistence type="predicted"/>
<keyword evidence="8" id="KW-1161">Viral attachment to host cell</keyword>
<evidence type="ECO:0000313" key="21">
    <source>
        <dbReference type="EMBL" id="QSV51826.1"/>
    </source>
</evidence>
<dbReference type="GO" id="GO:0044003">
    <property type="term" value="P:symbiont-mediated perturbation of host process"/>
    <property type="evidence" value="ECO:0007669"/>
    <property type="project" value="InterPro"/>
</dbReference>
<keyword evidence="14" id="KW-0325">Glycoprotein</keyword>
<keyword evidence="6 18" id="KW-0812">Transmembrane</keyword>